<proteinExistence type="predicted"/>
<sequence length="230" mass="26767">MLGALNDDFESKLMNDAKQENSKPMQVRHFINAHKIATPFVVMGMMYLFNFWGATAWIYLALHSSYCLLWLIKEYTFRDKRFETTIHPVAGSIFVFGMLGLYWIAPYLIISRHFEAPNWIKACAVVTVVVGIFYHYVSDAHKHTQLANKKELIVNGLFSRTRNPNYLGEMLIYAGFAMLALHPLALVALVYWWSFFIRNMLQKDKSLSRYEGFEEWKNNSGLCIPKLFKT</sequence>
<feature type="transmembrane region" description="Helical" evidence="1">
    <location>
        <begin position="84"/>
        <end position="104"/>
    </location>
</feature>
<dbReference type="PANTHER" id="PTHR32251">
    <property type="entry name" value="3-OXO-5-ALPHA-STEROID 4-DEHYDROGENASE"/>
    <property type="match status" value="1"/>
</dbReference>
<dbReference type="OrthoDB" id="9779233at2"/>
<reference evidence="2 3" key="1">
    <citation type="submission" date="2018-09" db="EMBL/GenBank/DDBJ databases">
        <authorList>
            <person name="Wang Z."/>
        </authorList>
    </citation>
    <scope>NUCLEOTIDE SEQUENCE [LARGE SCALE GENOMIC DNA]</scope>
    <source>
        <strain evidence="2 3">ALS 81</strain>
    </source>
</reference>
<dbReference type="PROSITE" id="PS50244">
    <property type="entry name" value="S5A_REDUCTASE"/>
    <property type="match status" value="1"/>
</dbReference>
<dbReference type="PANTHER" id="PTHR32251:SF33">
    <property type="entry name" value="STEROID 5-ALPHA REDUCTASE C-TERMINAL DOMAIN-CONTAINING PROTEIN"/>
    <property type="match status" value="1"/>
</dbReference>
<evidence type="ECO:0000313" key="2">
    <source>
        <dbReference type="EMBL" id="RKF19772.1"/>
    </source>
</evidence>
<keyword evidence="1" id="KW-0812">Transmembrane</keyword>
<keyword evidence="1" id="KW-1133">Transmembrane helix</keyword>
<evidence type="ECO:0000313" key="3">
    <source>
        <dbReference type="Proteomes" id="UP000286482"/>
    </source>
</evidence>
<evidence type="ECO:0000256" key="1">
    <source>
        <dbReference type="SAM" id="Phobius"/>
    </source>
</evidence>
<keyword evidence="3" id="KW-1185">Reference proteome</keyword>
<dbReference type="Gene3D" id="1.20.120.1630">
    <property type="match status" value="1"/>
</dbReference>
<dbReference type="InterPro" id="IPR010721">
    <property type="entry name" value="UstE-like"/>
</dbReference>
<dbReference type="Pfam" id="PF06966">
    <property type="entry name" value="DUF1295"/>
    <property type="match status" value="1"/>
</dbReference>
<comment type="caution">
    <text evidence="2">The sequence shown here is derived from an EMBL/GenBank/DDBJ whole genome shotgun (WGS) entry which is preliminary data.</text>
</comment>
<gene>
    <name evidence="2" type="ORF">DBZ36_04760</name>
</gene>
<dbReference type="AlphaFoldDB" id="A0A420EGD5"/>
<dbReference type="RefSeq" id="WP_120353777.1">
    <property type="nucleotide sequence ID" value="NZ_RAQO01000004.1"/>
</dbReference>
<name>A0A420EGD5_9ALTE</name>
<feature type="transmembrane region" description="Helical" evidence="1">
    <location>
        <begin position="170"/>
        <end position="193"/>
    </location>
</feature>
<dbReference type="EMBL" id="RAQO01000004">
    <property type="protein sequence ID" value="RKF19772.1"/>
    <property type="molecule type" value="Genomic_DNA"/>
</dbReference>
<feature type="transmembrane region" description="Helical" evidence="1">
    <location>
        <begin position="119"/>
        <end position="137"/>
    </location>
</feature>
<accession>A0A420EGD5</accession>
<organism evidence="2 3">
    <name type="scientific">Alginatibacterium sediminis</name>
    <dbReference type="NCBI Taxonomy" id="2164068"/>
    <lineage>
        <taxon>Bacteria</taxon>
        <taxon>Pseudomonadati</taxon>
        <taxon>Pseudomonadota</taxon>
        <taxon>Gammaproteobacteria</taxon>
        <taxon>Alteromonadales</taxon>
        <taxon>Alteromonadaceae</taxon>
        <taxon>Alginatibacterium</taxon>
    </lineage>
</organism>
<feature type="transmembrane region" description="Helical" evidence="1">
    <location>
        <begin position="49"/>
        <end position="72"/>
    </location>
</feature>
<dbReference type="Proteomes" id="UP000286482">
    <property type="component" value="Unassembled WGS sequence"/>
</dbReference>
<protein>
    <submittedName>
        <fullName evidence="2">DUF1295 domain-containing protein</fullName>
    </submittedName>
</protein>
<keyword evidence="1" id="KW-0472">Membrane</keyword>
<dbReference type="GO" id="GO:0016020">
    <property type="term" value="C:membrane"/>
    <property type="evidence" value="ECO:0007669"/>
    <property type="project" value="TreeGrafter"/>
</dbReference>